<protein>
    <recommendedName>
        <fullName evidence="1 12">GTP 3',8-cyclase</fullName>
        <ecNumber evidence="1 12">4.1.99.22</ecNumber>
    </recommendedName>
    <alternativeName>
        <fullName evidence="12">Molybdenum cofactor biosynthesis protein A</fullName>
    </alternativeName>
</protein>
<evidence type="ECO:0000256" key="9">
    <source>
        <dbReference type="ARBA" id="ARBA00023150"/>
    </source>
</evidence>
<dbReference type="RefSeq" id="WP_013279005.1">
    <property type="nucleotide sequence ID" value="NC_014378.1"/>
</dbReference>
<dbReference type="SFLD" id="SFLDS00029">
    <property type="entry name" value="Radical_SAM"/>
    <property type="match status" value="1"/>
</dbReference>
<dbReference type="Gene3D" id="3.20.20.70">
    <property type="entry name" value="Aldolase class I"/>
    <property type="match status" value="1"/>
</dbReference>
<feature type="binding site" evidence="12">
    <location>
        <position position="117"/>
    </location>
    <ligand>
        <name>S-adenosyl-L-methionine</name>
        <dbReference type="ChEBI" id="CHEBI:59789"/>
    </ligand>
</feature>
<feature type="binding site" evidence="12">
    <location>
        <position position="26"/>
    </location>
    <ligand>
        <name>S-adenosyl-L-methionine</name>
        <dbReference type="ChEBI" id="CHEBI:59789"/>
    </ligand>
</feature>
<dbReference type="GO" id="GO:0005525">
    <property type="term" value="F:GTP binding"/>
    <property type="evidence" value="ECO:0007669"/>
    <property type="project" value="UniProtKB-UniRule"/>
</dbReference>
<dbReference type="GO" id="GO:1904047">
    <property type="term" value="F:S-adenosyl-L-methionine binding"/>
    <property type="evidence" value="ECO:0007669"/>
    <property type="project" value="UniProtKB-UniRule"/>
</dbReference>
<dbReference type="SUPFAM" id="SSF102114">
    <property type="entry name" value="Radical SAM enzymes"/>
    <property type="match status" value="1"/>
</dbReference>
<dbReference type="InterPro" id="IPR040064">
    <property type="entry name" value="MoaA-like"/>
</dbReference>
<feature type="binding site" evidence="12">
    <location>
        <position position="24"/>
    </location>
    <ligand>
        <name>[4Fe-4S] cluster</name>
        <dbReference type="ChEBI" id="CHEBI:49883"/>
        <label>1</label>
        <note>4Fe-4S-S-AdoMet</note>
    </ligand>
</feature>
<dbReference type="InterPro" id="IPR006638">
    <property type="entry name" value="Elp3/MiaA/NifB-like_rSAM"/>
</dbReference>
<dbReference type="STRING" id="574087.Acear_2072"/>
<feature type="binding site" evidence="12">
    <location>
        <position position="257"/>
    </location>
    <ligand>
        <name>[4Fe-4S] cluster</name>
        <dbReference type="ChEBI" id="CHEBI:49883"/>
        <label>2</label>
        <note>4Fe-4S-substrate</note>
    </ligand>
</feature>
<evidence type="ECO:0000256" key="12">
    <source>
        <dbReference type="HAMAP-Rule" id="MF_01225"/>
    </source>
</evidence>
<dbReference type="PANTHER" id="PTHR22960">
    <property type="entry name" value="MOLYBDOPTERIN COFACTOR SYNTHESIS PROTEIN A"/>
    <property type="match status" value="1"/>
</dbReference>
<evidence type="ECO:0000313" key="15">
    <source>
        <dbReference type="Proteomes" id="UP000001661"/>
    </source>
</evidence>
<dbReference type="PROSITE" id="PS01305">
    <property type="entry name" value="MOAA_NIFB_PQQE"/>
    <property type="match status" value="1"/>
</dbReference>
<dbReference type="EC" id="4.1.99.22" evidence="1 12"/>
<evidence type="ECO:0000256" key="2">
    <source>
        <dbReference type="ARBA" id="ARBA00022485"/>
    </source>
</evidence>
<reference evidence="14 15" key="1">
    <citation type="journal article" date="2010" name="Stand. Genomic Sci.">
        <title>Complete genome sequence of Acetohalobium arabaticum type strain (Z-7288).</title>
        <authorList>
            <person name="Sikorski J."/>
            <person name="Lapidus A."/>
            <person name="Chertkov O."/>
            <person name="Lucas S."/>
            <person name="Copeland A."/>
            <person name="Glavina Del Rio T."/>
            <person name="Nolan M."/>
            <person name="Tice H."/>
            <person name="Cheng J.F."/>
            <person name="Han C."/>
            <person name="Brambilla E."/>
            <person name="Pitluck S."/>
            <person name="Liolios K."/>
            <person name="Ivanova N."/>
            <person name="Mavromatis K."/>
            <person name="Mikhailova N."/>
            <person name="Pati A."/>
            <person name="Bruce D."/>
            <person name="Detter C."/>
            <person name="Tapia R."/>
            <person name="Goodwin L."/>
            <person name="Chen A."/>
            <person name="Palaniappan K."/>
            <person name="Land M."/>
            <person name="Hauser L."/>
            <person name="Chang Y.J."/>
            <person name="Jeffries C.D."/>
            <person name="Rohde M."/>
            <person name="Goker M."/>
            <person name="Spring S."/>
            <person name="Woyke T."/>
            <person name="Bristow J."/>
            <person name="Eisen J.A."/>
            <person name="Markowitz V."/>
            <person name="Hugenholtz P."/>
            <person name="Kyrpides N.C."/>
            <person name="Klenk H.P."/>
        </authorList>
    </citation>
    <scope>NUCLEOTIDE SEQUENCE [LARGE SCALE GENOMIC DNA]</scope>
    <source>
        <strain evidence="15">ATCC 49924 / DSM 5501 / Z-7288</strain>
    </source>
</reference>
<dbReference type="GO" id="GO:0046872">
    <property type="term" value="F:metal ion binding"/>
    <property type="evidence" value="ECO:0007669"/>
    <property type="project" value="UniProtKB-KW"/>
</dbReference>
<dbReference type="InterPro" id="IPR007197">
    <property type="entry name" value="rSAM"/>
</dbReference>
<dbReference type="SMART" id="SM00729">
    <property type="entry name" value="Elp3"/>
    <property type="match status" value="1"/>
</dbReference>
<comment type="pathway">
    <text evidence="12">Cofactor biosynthesis; molybdopterin biosynthesis.</text>
</comment>
<keyword evidence="8 12" id="KW-0342">GTP-binding</keyword>
<dbReference type="eggNOG" id="COG2896">
    <property type="taxonomic scope" value="Bacteria"/>
</dbReference>
<evidence type="ECO:0000256" key="4">
    <source>
        <dbReference type="ARBA" id="ARBA00022723"/>
    </source>
</evidence>
<evidence type="ECO:0000313" key="14">
    <source>
        <dbReference type="EMBL" id="ADL13562.1"/>
    </source>
</evidence>
<comment type="function">
    <text evidence="12">Catalyzes the cyclization of GTP to (8S)-3',8-cyclo-7,8-dihydroguanosine 5'-triphosphate.</text>
</comment>
<evidence type="ECO:0000256" key="6">
    <source>
        <dbReference type="ARBA" id="ARBA00023004"/>
    </source>
</evidence>
<dbReference type="HAMAP" id="MF_01225_B">
    <property type="entry name" value="MoaA_B"/>
    <property type="match status" value="1"/>
</dbReference>
<feature type="binding site" evidence="12">
    <location>
        <position position="254"/>
    </location>
    <ligand>
        <name>[4Fe-4S] cluster</name>
        <dbReference type="ChEBI" id="CHEBI:49883"/>
        <label>2</label>
        <note>4Fe-4S-substrate</note>
    </ligand>
</feature>
<keyword evidence="6 12" id="KW-0408">Iron</keyword>
<feature type="binding site" evidence="12">
    <location>
        <position position="63"/>
    </location>
    <ligand>
        <name>GTP</name>
        <dbReference type="ChEBI" id="CHEBI:37565"/>
    </ligand>
</feature>
<dbReference type="GO" id="GO:0051539">
    <property type="term" value="F:4 iron, 4 sulfur cluster binding"/>
    <property type="evidence" value="ECO:0007669"/>
    <property type="project" value="UniProtKB-UniRule"/>
</dbReference>
<dbReference type="GO" id="GO:0006777">
    <property type="term" value="P:Mo-molybdopterin cofactor biosynthetic process"/>
    <property type="evidence" value="ECO:0007669"/>
    <property type="project" value="UniProtKB-UniRule"/>
</dbReference>
<name>D9QT62_ACEAZ</name>
<dbReference type="PROSITE" id="PS51918">
    <property type="entry name" value="RADICAL_SAM"/>
    <property type="match status" value="1"/>
</dbReference>
<comment type="subunit">
    <text evidence="12">Monomer and homodimer.</text>
</comment>
<evidence type="ECO:0000256" key="7">
    <source>
        <dbReference type="ARBA" id="ARBA00023014"/>
    </source>
</evidence>
<feature type="binding site" evidence="12">
    <location>
        <position position="20"/>
    </location>
    <ligand>
        <name>[4Fe-4S] cluster</name>
        <dbReference type="ChEBI" id="CHEBI:49883"/>
        <label>1</label>
        <note>4Fe-4S-S-AdoMet</note>
    </ligand>
</feature>
<dbReference type="PANTHER" id="PTHR22960:SF0">
    <property type="entry name" value="MOLYBDENUM COFACTOR BIOSYNTHESIS PROTEIN 1"/>
    <property type="match status" value="1"/>
</dbReference>
<evidence type="ECO:0000256" key="8">
    <source>
        <dbReference type="ARBA" id="ARBA00023134"/>
    </source>
</evidence>
<keyword evidence="3 12" id="KW-0949">S-adenosyl-L-methionine</keyword>
<gene>
    <name evidence="12" type="primary">moaA</name>
    <name evidence="14" type="ordered locus">Acear_2072</name>
</gene>
<dbReference type="NCBIfam" id="NF001199">
    <property type="entry name" value="PRK00164.2-1"/>
    <property type="match status" value="1"/>
</dbReference>
<keyword evidence="15" id="KW-1185">Reference proteome</keyword>
<dbReference type="SFLD" id="SFLDG01067">
    <property type="entry name" value="SPASM/twitch_domain_containing"/>
    <property type="match status" value="1"/>
</dbReference>
<dbReference type="KEGG" id="aar:Acear_2072"/>
<feature type="binding site" evidence="12">
    <location>
        <position position="156"/>
    </location>
    <ligand>
        <name>GTP</name>
        <dbReference type="ChEBI" id="CHEBI:37565"/>
    </ligand>
</feature>
<dbReference type="InterPro" id="IPR000385">
    <property type="entry name" value="MoaA_NifB_PqqE_Fe-S-bd_CS"/>
</dbReference>
<accession>D9QT62</accession>
<evidence type="ECO:0000256" key="1">
    <source>
        <dbReference type="ARBA" id="ARBA00012167"/>
    </source>
</evidence>
<comment type="catalytic activity">
    <reaction evidence="11 12">
        <text>GTP + AH2 + S-adenosyl-L-methionine = (8S)-3',8-cyclo-7,8-dihydroguanosine 5'-triphosphate + 5'-deoxyadenosine + L-methionine + A + H(+)</text>
        <dbReference type="Rhea" id="RHEA:49576"/>
        <dbReference type="ChEBI" id="CHEBI:13193"/>
        <dbReference type="ChEBI" id="CHEBI:15378"/>
        <dbReference type="ChEBI" id="CHEBI:17319"/>
        <dbReference type="ChEBI" id="CHEBI:17499"/>
        <dbReference type="ChEBI" id="CHEBI:37565"/>
        <dbReference type="ChEBI" id="CHEBI:57844"/>
        <dbReference type="ChEBI" id="CHEBI:59789"/>
        <dbReference type="ChEBI" id="CHEBI:131766"/>
        <dbReference type="EC" id="4.1.99.22"/>
    </reaction>
</comment>
<evidence type="ECO:0000259" key="13">
    <source>
        <dbReference type="PROSITE" id="PS51918"/>
    </source>
</evidence>
<evidence type="ECO:0000256" key="10">
    <source>
        <dbReference type="ARBA" id="ARBA00023239"/>
    </source>
</evidence>
<proteinExistence type="inferred from homology"/>
<keyword evidence="7 12" id="KW-0411">Iron-sulfur</keyword>
<dbReference type="CDD" id="cd01335">
    <property type="entry name" value="Radical_SAM"/>
    <property type="match status" value="1"/>
</dbReference>
<dbReference type="GO" id="GO:0061798">
    <property type="term" value="F:GTP 3',8'-cyclase activity"/>
    <property type="evidence" value="ECO:0007669"/>
    <property type="project" value="UniProtKB-UniRule"/>
</dbReference>
<keyword evidence="4 12" id="KW-0479">Metal-binding</keyword>
<dbReference type="HOGENOM" id="CLU_009273_0_1_9"/>
<dbReference type="InterPro" id="IPR010505">
    <property type="entry name" value="MoaA_twitch"/>
</dbReference>
<dbReference type="InterPro" id="IPR013483">
    <property type="entry name" value="MoaA"/>
</dbReference>
<dbReference type="Proteomes" id="UP000001661">
    <property type="component" value="Chromosome"/>
</dbReference>
<sequence length="329" mass="36978">MEDKFGREIDYLRVSVTDRCNLRCFYCMPEDGIDLKTHDEILRYEELYDIIESAVKLGFKKIRLTGGEPLVRKGLVSFIEELEQLEIEDLALTTNGTLLAEYAAELKTAGLDRVNISLDTLQPGKFGEITCSDKYSLSDVIRGIKEAKKVGLTPVKLNVVLIKGVNDNEVEDFARMTLDHDITVRFIEVMPLGDNDKWAKEHYISIAEIKEGLNQLGSLIPVKEGIGNGPAKYYKLPNAVGKLGFISPISDHYCRSCNRIRLTADGFLKPCLLADKEFNIRKVIRSSSKSKNLMETLRQVVLVKPKQGLGDKVDTDFEVNKRQMSQIGG</sequence>
<dbReference type="InterPro" id="IPR013785">
    <property type="entry name" value="Aldolase_TIM"/>
</dbReference>
<feature type="binding site" evidence="12">
    <location>
        <position position="93"/>
    </location>
    <ligand>
        <name>GTP</name>
        <dbReference type="ChEBI" id="CHEBI:37565"/>
    </ligand>
</feature>
<keyword evidence="14" id="KW-0378">Hydrolase</keyword>
<keyword evidence="9 12" id="KW-0501">Molybdenum cofactor biosynthesis</keyword>
<evidence type="ECO:0000256" key="3">
    <source>
        <dbReference type="ARBA" id="ARBA00022691"/>
    </source>
</evidence>
<dbReference type="InterPro" id="IPR058240">
    <property type="entry name" value="rSAM_sf"/>
</dbReference>
<feature type="binding site" evidence="12">
    <location>
        <position position="13"/>
    </location>
    <ligand>
        <name>GTP</name>
        <dbReference type="ChEBI" id="CHEBI:37565"/>
    </ligand>
</feature>
<dbReference type="GO" id="GO:0016787">
    <property type="term" value="F:hydrolase activity"/>
    <property type="evidence" value="ECO:0007669"/>
    <property type="project" value="UniProtKB-KW"/>
</dbReference>
<feature type="binding site" evidence="12">
    <location>
        <position position="190"/>
    </location>
    <ligand>
        <name>S-adenosyl-L-methionine</name>
        <dbReference type="ChEBI" id="CHEBI:59789"/>
    </ligand>
</feature>
<evidence type="ECO:0000256" key="5">
    <source>
        <dbReference type="ARBA" id="ARBA00022741"/>
    </source>
</evidence>
<dbReference type="InterPro" id="IPR050105">
    <property type="entry name" value="MoCo_biosynth_MoaA/MoaC"/>
</dbReference>
<organism evidence="14 15">
    <name type="scientific">Acetohalobium arabaticum (strain ATCC 49924 / DSM 5501 / Z-7288)</name>
    <dbReference type="NCBI Taxonomy" id="574087"/>
    <lineage>
        <taxon>Bacteria</taxon>
        <taxon>Bacillati</taxon>
        <taxon>Bacillota</taxon>
        <taxon>Clostridia</taxon>
        <taxon>Halanaerobiales</taxon>
        <taxon>Halobacteroidaceae</taxon>
        <taxon>Acetohalobium</taxon>
    </lineage>
</organism>
<dbReference type="AlphaFoldDB" id="D9QT62"/>
<comment type="similarity">
    <text evidence="12">Belongs to the radical SAM superfamily. MoaA family.</text>
</comment>
<dbReference type="Pfam" id="PF06463">
    <property type="entry name" value="Mob_synth_C"/>
    <property type="match status" value="1"/>
</dbReference>
<keyword evidence="2 12" id="KW-0004">4Fe-4S</keyword>
<feature type="binding site" evidence="12">
    <location>
        <position position="271"/>
    </location>
    <ligand>
        <name>[4Fe-4S] cluster</name>
        <dbReference type="ChEBI" id="CHEBI:49883"/>
        <label>2</label>
        <note>4Fe-4S-substrate</note>
    </ligand>
</feature>
<keyword evidence="10 12" id="KW-0456">Lyase</keyword>
<dbReference type="EMBL" id="CP002105">
    <property type="protein sequence ID" value="ADL13562.1"/>
    <property type="molecule type" value="Genomic_DNA"/>
</dbReference>
<comment type="cofactor">
    <cofactor evidence="12">
        <name>[4Fe-4S] cluster</name>
        <dbReference type="ChEBI" id="CHEBI:49883"/>
    </cofactor>
    <text evidence="12">Binds 2 [4Fe-4S] clusters. Binds 1 [4Fe-4S] cluster coordinated with 3 cysteines and an exchangeable S-adenosyl-L-methionine and 1 [4Fe-4S] cluster coordinated with 3 cysteines and the GTP-derived substrate.</text>
</comment>
<dbReference type="SFLD" id="SFLDG01383">
    <property type="entry name" value="cyclic_pyranopterin_phosphate"/>
    <property type="match status" value="1"/>
</dbReference>
<dbReference type="CDD" id="cd21117">
    <property type="entry name" value="Twitch_MoaA"/>
    <property type="match status" value="1"/>
</dbReference>
<dbReference type="GO" id="GO:0061799">
    <property type="term" value="F:cyclic pyranopterin monophosphate synthase activity"/>
    <property type="evidence" value="ECO:0007669"/>
    <property type="project" value="TreeGrafter"/>
</dbReference>
<keyword evidence="5 12" id="KW-0547">Nucleotide-binding</keyword>
<feature type="domain" description="Radical SAM core" evidence="13">
    <location>
        <begin position="4"/>
        <end position="230"/>
    </location>
</feature>
<dbReference type="Pfam" id="PF04055">
    <property type="entry name" value="Radical_SAM"/>
    <property type="match status" value="1"/>
</dbReference>
<feature type="binding site" evidence="12">
    <location>
        <position position="27"/>
    </location>
    <ligand>
        <name>[4Fe-4S] cluster</name>
        <dbReference type="ChEBI" id="CHEBI:49883"/>
        <label>1</label>
        <note>4Fe-4S-S-AdoMet</note>
    </ligand>
</feature>
<dbReference type="NCBIfam" id="TIGR02666">
    <property type="entry name" value="moaA"/>
    <property type="match status" value="1"/>
</dbReference>
<feature type="binding site" evidence="12">
    <location>
        <position position="67"/>
    </location>
    <ligand>
        <name>S-adenosyl-L-methionine</name>
        <dbReference type="ChEBI" id="CHEBI:59789"/>
    </ligand>
</feature>
<dbReference type="SFLD" id="SFLDG01386">
    <property type="entry name" value="main_SPASM_domain-containing"/>
    <property type="match status" value="1"/>
</dbReference>
<dbReference type="UniPathway" id="UPA00344"/>
<evidence type="ECO:0000256" key="11">
    <source>
        <dbReference type="ARBA" id="ARBA00048697"/>
    </source>
</evidence>
<dbReference type="OrthoDB" id="9763993at2"/>
<feature type="binding site" evidence="12">
    <location>
        <begin position="259"/>
        <end position="261"/>
    </location>
    <ligand>
        <name>GTP</name>
        <dbReference type="ChEBI" id="CHEBI:37565"/>
    </ligand>
</feature>